<keyword evidence="3" id="KW-1185">Reference proteome</keyword>
<dbReference type="GO" id="GO:0004519">
    <property type="term" value="F:endonuclease activity"/>
    <property type="evidence" value="ECO:0007669"/>
    <property type="project" value="UniProtKB-KW"/>
</dbReference>
<feature type="domain" description="Endonuclease/exonuclease/phosphatase" evidence="1">
    <location>
        <begin position="39"/>
        <end position="267"/>
    </location>
</feature>
<dbReference type="OrthoDB" id="5447300at2"/>
<comment type="caution">
    <text evidence="2">The sequence shown here is derived from an EMBL/GenBank/DDBJ whole genome shotgun (WGS) entry which is preliminary data.</text>
</comment>
<evidence type="ECO:0000313" key="2">
    <source>
        <dbReference type="EMBL" id="PAU93351.1"/>
    </source>
</evidence>
<dbReference type="InterPro" id="IPR051916">
    <property type="entry name" value="GPI-anchor_lipid_remodeler"/>
</dbReference>
<evidence type="ECO:0000259" key="1">
    <source>
        <dbReference type="Pfam" id="PF03372"/>
    </source>
</evidence>
<protein>
    <submittedName>
        <fullName evidence="2">Endonuclease</fullName>
    </submittedName>
</protein>
<dbReference type="Gene3D" id="3.60.10.10">
    <property type="entry name" value="Endonuclease/exonuclease/phosphatase"/>
    <property type="match status" value="1"/>
</dbReference>
<dbReference type="Pfam" id="PF03372">
    <property type="entry name" value="Exo_endo_phos"/>
    <property type="match status" value="1"/>
</dbReference>
<dbReference type="AlphaFoldDB" id="A0A2A2G6U2"/>
<sequence length="277" mass="30896">MRNCLMKSSQLINRILLLLGLFLLSAFSEVIAQDTLKVITYNIFNAQHPDNRGESTLADIADFISDEGPDFVALQEVDSATHRLATLNGGRYFSLADSLAERTGMHANFGKALDFDGGGYGIAILSRKPMSTQKVTLPNPKGGEPRVLLTANFDTDSGKKLILATTHFDHQHKENRQQQVDAVNELLLQKNKPPVILAGDFNFEPDLEAYQIMQKYWVDTAIEGAGAPAFTYPTNDPSRRIDYVFVTPSQRWEILSQEPPKLPYSDHLPVVTRLVLH</sequence>
<name>A0A2A2G6U2_9BACT</name>
<dbReference type="SUPFAM" id="SSF56219">
    <property type="entry name" value="DNase I-like"/>
    <property type="match status" value="1"/>
</dbReference>
<keyword evidence="2" id="KW-0255">Endonuclease</keyword>
<gene>
    <name evidence="2" type="ORF">CK503_11465</name>
</gene>
<dbReference type="GO" id="GO:0006506">
    <property type="term" value="P:GPI anchor biosynthetic process"/>
    <property type="evidence" value="ECO:0007669"/>
    <property type="project" value="TreeGrafter"/>
</dbReference>
<keyword evidence="2" id="KW-0540">Nuclease</keyword>
<proteinExistence type="predicted"/>
<dbReference type="PANTHER" id="PTHR14859">
    <property type="entry name" value="CALCOFLUOR WHITE HYPERSENSITIVE PROTEIN PRECURSOR"/>
    <property type="match status" value="1"/>
</dbReference>
<evidence type="ECO:0000313" key="3">
    <source>
        <dbReference type="Proteomes" id="UP000218831"/>
    </source>
</evidence>
<accession>A0A2A2G6U2</accession>
<reference evidence="2 3" key="1">
    <citation type="submission" date="2017-08" db="EMBL/GenBank/DDBJ databases">
        <title>Aliifodinibius alkalisoli sp. nov., isolated from saline alkaline soil.</title>
        <authorList>
            <person name="Liu D."/>
            <person name="Zhang G."/>
        </authorList>
    </citation>
    <scope>NUCLEOTIDE SEQUENCE [LARGE SCALE GENOMIC DNA]</scope>
    <source>
        <strain evidence="2 3">WN023</strain>
    </source>
</reference>
<dbReference type="GO" id="GO:0016020">
    <property type="term" value="C:membrane"/>
    <property type="evidence" value="ECO:0007669"/>
    <property type="project" value="GOC"/>
</dbReference>
<organism evidence="2 3">
    <name type="scientific">Fodinibius salipaludis</name>
    <dbReference type="NCBI Taxonomy" id="2032627"/>
    <lineage>
        <taxon>Bacteria</taxon>
        <taxon>Pseudomonadati</taxon>
        <taxon>Balneolota</taxon>
        <taxon>Balneolia</taxon>
        <taxon>Balneolales</taxon>
        <taxon>Balneolaceae</taxon>
        <taxon>Fodinibius</taxon>
    </lineage>
</organism>
<keyword evidence="2" id="KW-0378">Hydrolase</keyword>
<dbReference type="EMBL" id="NSKE01000008">
    <property type="protein sequence ID" value="PAU93351.1"/>
    <property type="molecule type" value="Genomic_DNA"/>
</dbReference>
<dbReference type="InterPro" id="IPR005135">
    <property type="entry name" value="Endo/exonuclease/phosphatase"/>
</dbReference>
<dbReference type="PANTHER" id="PTHR14859:SF1">
    <property type="entry name" value="PGAP2-INTERACTING PROTEIN"/>
    <property type="match status" value="1"/>
</dbReference>
<dbReference type="Proteomes" id="UP000218831">
    <property type="component" value="Unassembled WGS sequence"/>
</dbReference>
<dbReference type="InterPro" id="IPR036691">
    <property type="entry name" value="Endo/exonu/phosph_ase_sf"/>
</dbReference>